<comment type="pathway">
    <text evidence="2">Lipid metabolism; sphingolipid metabolism.</text>
</comment>
<dbReference type="PANTHER" id="PTHR16320">
    <property type="entry name" value="SPHINGOMYELINASE FAMILY MEMBER"/>
    <property type="match status" value="1"/>
</dbReference>
<dbReference type="GO" id="GO:0004767">
    <property type="term" value="F:sphingomyelin phosphodiesterase activity"/>
    <property type="evidence" value="ECO:0007669"/>
    <property type="project" value="UniProtKB-EC"/>
</dbReference>
<dbReference type="KEGG" id="bbel:109477367"/>
<keyword evidence="12" id="KW-0443">Lipid metabolism</keyword>
<dbReference type="InterPro" id="IPR038772">
    <property type="entry name" value="Sph/SMPD2-like"/>
</dbReference>
<keyword evidence="13 14" id="KW-0472">Membrane</keyword>
<dbReference type="GO" id="GO:0016020">
    <property type="term" value="C:membrane"/>
    <property type="evidence" value="ECO:0007669"/>
    <property type="project" value="UniProtKB-SubCell"/>
</dbReference>
<evidence type="ECO:0000256" key="13">
    <source>
        <dbReference type="ARBA" id="ARBA00023136"/>
    </source>
</evidence>
<dbReference type="AlphaFoldDB" id="A0A6P4ZJE4"/>
<comment type="subcellular location">
    <subcellularLocation>
        <location evidence="1">Membrane</location>
        <topology evidence="1">Multi-pass membrane protein</topology>
    </subcellularLocation>
</comment>
<evidence type="ECO:0000256" key="5">
    <source>
        <dbReference type="ARBA" id="ARBA00012369"/>
    </source>
</evidence>
<dbReference type="InterPro" id="IPR005135">
    <property type="entry name" value="Endo/exonuclease/phosphatase"/>
</dbReference>
<reference evidence="17" key="1">
    <citation type="submission" date="2025-08" db="UniProtKB">
        <authorList>
            <consortium name="RefSeq"/>
        </authorList>
    </citation>
    <scope>IDENTIFICATION</scope>
    <source>
        <tissue evidence="17">Gonad</tissue>
    </source>
</reference>
<evidence type="ECO:0000256" key="3">
    <source>
        <dbReference type="ARBA" id="ARBA00004991"/>
    </source>
</evidence>
<dbReference type="Proteomes" id="UP000515135">
    <property type="component" value="Unplaced"/>
</dbReference>
<dbReference type="GO" id="GO:0046872">
    <property type="term" value="F:metal ion binding"/>
    <property type="evidence" value="ECO:0007669"/>
    <property type="project" value="UniProtKB-KW"/>
</dbReference>
<keyword evidence="16" id="KW-1185">Reference proteome</keyword>
<keyword evidence="11 14" id="KW-1133">Transmembrane helix</keyword>
<sequence>MPETLRVLTLNCWGIPYFSSDIPARFEAIGTELCTGRYDVVSLQEVWSQDVYEKMVSQVQDVLPYHHYFYRYWDLCHFSVLHSGWHGSGVCIFSKHPIVGAYQYRFTLNGFPHKPHHPDWYGGKLAGLCQIRHPGAEINVYATHTHTEYNHENDKDKAHRVSQAFELSQFIRYTGQSADVNILAGDLNNQPFELGLKIIQANSGMEDAWLTAEHKNADDSGLTWNLDDNVYTCYPDYPPCRYDYVLYKGSARCRMKCVHCETTMHKVPGKPHNYSDHEGVLAHLELEKVSGQRQVQSAGPDQSERDAALRHAVHVLEERISSSASSRLFYTSIILISLLLMLLSNWLHLHHLLTSLTHLLLGLLIGWSFWMGVVVMEMERRGCLATKAGMEVLLNASPKKNV</sequence>
<dbReference type="SUPFAM" id="SSF56219">
    <property type="entry name" value="DNase I-like"/>
    <property type="match status" value="1"/>
</dbReference>
<evidence type="ECO:0000256" key="11">
    <source>
        <dbReference type="ARBA" id="ARBA00022989"/>
    </source>
</evidence>
<comment type="similarity">
    <text evidence="4">Belongs to the neutral sphingomyelinase family.</text>
</comment>
<evidence type="ECO:0000256" key="6">
    <source>
        <dbReference type="ARBA" id="ARBA00022692"/>
    </source>
</evidence>
<dbReference type="PANTHER" id="PTHR16320:SF24">
    <property type="entry name" value="PHOSPHODIESTERASE, PUTATIVE-RELATED"/>
    <property type="match status" value="1"/>
</dbReference>
<gene>
    <name evidence="17" type="primary">LOC109477367</name>
</gene>
<evidence type="ECO:0000256" key="7">
    <source>
        <dbReference type="ARBA" id="ARBA00022723"/>
    </source>
</evidence>
<dbReference type="EC" id="3.1.4.12" evidence="5"/>
<keyword evidence="6 14" id="KW-0812">Transmembrane</keyword>
<dbReference type="GeneID" id="109477367"/>
<feature type="domain" description="Endonuclease/exonuclease/phosphatase" evidence="15">
    <location>
        <begin position="8"/>
        <end position="277"/>
    </location>
</feature>
<evidence type="ECO:0000256" key="10">
    <source>
        <dbReference type="ARBA" id="ARBA00022919"/>
    </source>
</evidence>
<evidence type="ECO:0000259" key="15">
    <source>
        <dbReference type="Pfam" id="PF03372"/>
    </source>
</evidence>
<keyword evidence="7" id="KW-0479">Metal-binding</keyword>
<evidence type="ECO:0000256" key="4">
    <source>
        <dbReference type="ARBA" id="ARBA00006335"/>
    </source>
</evidence>
<keyword evidence="8" id="KW-0378">Hydrolase</keyword>
<comment type="pathway">
    <text evidence="3">Sphingolipid metabolism.</text>
</comment>
<evidence type="ECO:0000256" key="2">
    <source>
        <dbReference type="ARBA" id="ARBA00004760"/>
    </source>
</evidence>
<feature type="transmembrane region" description="Helical" evidence="14">
    <location>
        <begin position="328"/>
        <end position="349"/>
    </location>
</feature>
<keyword evidence="9" id="KW-0460">Magnesium</keyword>
<keyword evidence="10" id="KW-0746">Sphingolipid metabolism</keyword>
<dbReference type="FunFam" id="3.60.10.10:FF:000180">
    <property type="entry name" value="Uncharacterized protein"/>
    <property type="match status" value="1"/>
</dbReference>
<dbReference type="RefSeq" id="XP_019634149.1">
    <property type="nucleotide sequence ID" value="XM_019778590.1"/>
</dbReference>
<evidence type="ECO:0000256" key="12">
    <source>
        <dbReference type="ARBA" id="ARBA00023098"/>
    </source>
</evidence>
<dbReference type="Gene3D" id="3.60.10.10">
    <property type="entry name" value="Endonuclease/exonuclease/phosphatase"/>
    <property type="match status" value="1"/>
</dbReference>
<evidence type="ECO:0000313" key="17">
    <source>
        <dbReference type="RefSeq" id="XP_019634149.1"/>
    </source>
</evidence>
<dbReference type="GO" id="GO:0006665">
    <property type="term" value="P:sphingolipid metabolic process"/>
    <property type="evidence" value="ECO:0007669"/>
    <property type="project" value="UniProtKB-KW"/>
</dbReference>
<proteinExistence type="inferred from homology"/>
<dbReference type="InterPro" id="IPR036691">
    <property type="entry name" value="Endo/exonu/phosph_ase_sf"/>
</dbReference>
<evidence type="ECO:0000256" key="14">
    <source>
        <dbReference type="SAM" id="Phobius"/>
    </source>
</evidence>
<name>A0A6P4ZJE4_BRABE</name>
<evidence type="ECO:0000256" key="8">
    <source>
        <dbReference type="ARBA" id="ARBA00022801"/>
    </source>
</evidence>
<evidence type="ECO:0000256" key="1">
    <source>
        <dbReference type="ARBA" id="ARBA00004141"/>
    </source>
</evidence>
<organism evidence="16 17">
    <name type="scientific">Branchiostoma belcheri</name>
    <name type="common">Amphioxus</name>
    <dbReference type="NCBI Taxonomy" id="7741"/>
    <lineage>
        <taxon>Eukaryota</taxon>
        <taxon>Metazoa</taxon>
        <taxon>Chordata</taxon>
        <taxon>Cephalochordata</taxon>
        <taxon>Leptocardii</taxon>
        <taxon>Amphioxiformes</taxon>
        <taxon>Branchiostomatidae</taxon>
        <taxon>Branchiostoma</taxon>
    </lineage>
</organism>
<dbReference type="OrthoDB" id="387657at2759"/>
<protein>
    <recommendedName>
        <fullName evidence="5">sphingomyelin phosphodiesterase</fullName>
        <ecNumber evidence="5">3.1.4.12</ecNumber>
    </recommendedName>
</protein>
<dbReference type="Pfam" id="PF03372">
    <property type="entry name" value="Exo_endo_phos"/>
    <property type="match status" value="1"/>
</dbReference>
<feature type="transmembrane region" description="Helical" evidence="14">
    <location>
        <begin position="355"/>
        <end position="376"/>
    </location>
</feature>
<accession>A0A6P4ZJE4</accession>
<evidence type="ECO:0000313" key="16">
    <source>
        <dbReference type="Proteomes" id="UP000515135"/>
    </source>
</evidence>
<evidence type="ECO:0000256" key="9">
    <source>
        <dbReference type="ARBA" id="ARBA00022842"/>
    </source>
</evidence>